<comment type="caution">
    <text evidence="4">The sequence shown here is derived from an EMBL/GenBank/DDBJ whole genome shotgun (WGS) entry which is preliminary data.</text>
</comment>
<evidence type="ECO:0000256" key="1">
    <source>
        <dbReference type="SAM" id="Phobius"/>
    </source>
</evidence>
<dbReference type="PANTHER" id="PTHR30273:SF2">
    <property type="entry name" value="PROTEIN FECR"/>
    <property type="match status" value="1"/>
</dbReference>
<keyword evidence="1" id="KW-0472">Membrane</keyword>
<evidence type="ECO:0000259" key="2">
    <source>
        <dbReference type="Pfam" id="PF04773"/>
    </source>
</evidence>
<dbReference type="EMBL" id="JBELQD010000006">
    <property type="protein sequence ID" value="MER2288212.1"/>
    <property type="molecule type" value="Genomic_DNA"/>
</dbReference>
<dbReference type="RefSeq" id="WP_350377870.1">
    <property type="nucleotide sequence ID" value="NZ_JBELQD010000006.1"/>
</dbReference>
<keyword evidence="5" id="KW-1185">Reference proteome</keyword>
<dbReference type="PIRSF" id="PIRSF018266">
    <property type="entry name" value="FecR"/>
    <property type="match status" value="1"/>
</dbReference>
<accession>A0ABV1R057</accession>
<evidence type="ECO:0000259" key="3">
    <source>
        <dbReference type="Pfam" id="PF16220"/>
    </source>
</evidence>
<dbReference type="InterPro" id="IPR012373">
    <property type="entry name" value="Ferrdict_sens_TM"/>
</dbReference>
<gene>
    <name evidence="4" type="ORF">ABS770_08095</name>
</gene>
<sequence>MSAPDPQNRPSADRDRRVAQEAHAWVVRLTSGAATREDAEALAAWRSDPEQDAAFRAAAGLWKQAGHALAGSAPASRGDLQAMTRRRMLRRVAAGGIASASLAASATLALRWPVLNAAYRTGTGEIRTVALSGGIRIELDAETALDARLDDEGHDMVLHAGSVAVTVPASGAALTLGAGQGRLVTEPGRPAEFIVRCRPSEGLSGWVGGLDADMACLSGAITVVPAAGAQPTRLTAGEEIRIGPDARGVHPIDVAHAAAWRRGLLVFRDTPLSEVVDDLNRYRPGRIVLASSAAAARRVTGIFHLARPEEALRSIRTALALSEVRLGDRLVVLR</sequence>
<reference evidence="4" key="1">
    <citation type="submission" date="2024-06" db="EMBL/GenBank/DDBJ databases">
        <authorList>
            <person name="Campbell A.G."/>
        </authorList>
    </citation>
    <scope>NUCLEOTIDE SEQUENCE</scope>
    <source>
        <strain evidence="4">EM17</strain>
    </source>
</reference>
<dbReference type="Proteomes" id="UP001432995">
    <property type="component" value="Unassembled WGS sequence"/>
</dbReference>
<dbReference type="Gene3D" id="3.55.50.30">
    <property type="match status" value="1"/>
</dbReference>
<dbReference type="Pfam" id="PF04773">
    <property type="entry name" value="FecR"/>
    <property type="match status" value="1"/>
</dbReference>
<keyword evidence="1" id="KW-1133">Transmembrane helix</keyword>
<name>A0ABV1R057_9HYPH</name>
<dbReference type="InterPro" id="IPR006860">
    <property type="entry name" value="FecR"/>
</dbReference>
<feature type="domain" description="FecR N-terminal" evidence="3">
    <location>
        <begin position="20"/>
        <end position="59"/>
    </location>
</feature>
<feature type="domain" description="FecR protein" evidence="2">
    <location>
        <begin position="118"/>
        <end position="172"/>
    </location>
</feature>
<proteinExistence type="predicted"/>
<feature type="transmembrane region" description="Helical" evidence="1">
    <location>
        <begin position="92"/>
        <end position="112"/>
    </location>
</feature>
<dbReference type="InterPro" id="IPR032623">
    <property type="entry name" value="FecR_N"/>
</dbReference>
<protein>
    <submittedName>
        <fullName evidence="4">FecR domain-containing protein</fullName>
    </submittedName>
</protein>
<evidence type="ECO:0000313" key="4">
    <source>
        <dbReference type="EMBL" id="MER2288212.1"/>
    </source>
</evidence>
<evidence type="ECO:0000313" key="5">
    <source>
        <dbReference type="Proteomes" id="UP001432995"/>
    </source>
</evidence>
<organism evidence="4 5">
    <name type="scientific">Methylobacterium brachiatum</name>
    <dbReference type="NCBI Taxonomy" id="269660"/>
    <lineage>
        <taxon>Bacteria</taxon>
        <taxon>Pseudomonadati</taxon>
        <taxon>Pseudomonadota</taxon>
        <taxon>Alphaproteobacteria</taxon>
        <taxon>Hyphomicrobiales</taxon>
        <taxon>Methylobacteriaceae</taxon>
        <taxon>Methylobacterium</taxon>
    </lineage>
</organism>
<dbReference type="PANTHER" id="PTHR30273">
    <property type="entry name" value="PERIPLASMIC SIGNAL SENSOR AND SIGMA FACTOR ACTIVATOR FECR-RELATED"/>
    <property type="match status" value="1"/>
</dbReference>
<keyword evidence="1" id="KW-0812">Transmembrane</keyword>
<dbReference type="Pfam" id="PF16220">
    <property type="entry name" value="DUF4880"/>
    <property type="match status" value="1"/>
</dbReference>